<accession>I4YCA3</accession>
<keyword evidence="2" id="KW-1185">Reference proteome</keyword>
<gene>
    <name evidence="1" type="ORF">WALSEDRAFT_38172</name>
</gene>
<reference evidence="1 2" key="1">
    <citation type="journal article" date="2012" name="Fungal Genet. Biol.">
        <title>The genome of the xerotolerant mold Wallemia sebi reveals adaptations to osmotic stress and suggests cryptic sexual reproduction.</title>
        <authorList>
            <person name="Padamsee M."/>
            <person name="Kumar T.K.A."/>
            <person name="Riley R."/>
            <person name="Binder M."/>
            <person name="Boyd A."/>
            <person name="Calvo A.M."/>
            <person name="Furukawa K."/>
            <person name="Hesse C."/>
            <person name="Hohmann S."/>
            <person name="James T.Y."/>
            <person name="LaButti K."/>
            <person name="Lapidus A."/>
            <person name="Lindquist E."/>
            <person name="Lucas S."/>
            <person name="Miller K."/>
            <person name="Shantappa S."/>
            <person name="Grigoriev I.V."/>
            <person name="Hibbett D.S."/>
            <person name="McLaughlin D.J."/>
            <person name="Spatafora J.W."/>
            <person name="Aime M.C."/>
        </authorList>
    </citation>
    <scope>NUCLEOTIDE SEQUENCE [LARGE SCALE GENOMIC DNA]</scope>
    <source>
        <strain evidence="2">ATCC MYA-4683 / CBS 633.66</strain>
    </source>
</reference>
<organism evidence="1 2">
    <name type="scientific">Wallemia mellicola (strain ATCC MYA-4683 / CBS 633.66)</name>
    <name type="common">Wallemia sebi (CBS 633.66)</name>
    <dbReference type="NCBI Taxonomy" id="671144"/>
    <lineage>
        <taxon>Eukaryota</taxon>
        <taxon>Fungi</taxon>
        <taxon>Dikarya</taxon>
        <taxon>Basidiomycota</taxon>
        <taxon>Wallemiomycotina</taxon>
        <taxon>Wallemiomycetes</taxon>
        <taxon>Wallemiales</taxon>
        <taxon>Wallemiaceae</taxon>
        <taxon>Wallemia</taxon>
    </lineage>
</organism>
<dbReference type="InParanoid" id="I4YCA3"/>
<sequence>MLIDYIQNEFDYKLTSLDVLNDILYNQLRYTINKTNLEINNLVFFNRHNKARQQRLLDFLLDAQNYSLHWELFNRQSNGFTYTPLLATSIKDTLKLGDVDETIISLLDIIAVDIIHHIIQLSIEHQEHQLTLNSSTTETFHIPTSSPFTTNQSSQQANV</sequence>
<protein>
    <submittedName>
        <fullName evidence="1">Uncharacterized protein</fullName>
    </submittedName>
</protein>
<proteinExistence type="predicted"/>
<dbReference type="KEGG" id="wse:WALSEDRAFT_38172"/>
<dbReference type="HOGENOM" id="CLU_1665003_0_0_1"/>
<dbReference type="RefSeq" id="XP_006958292.1">
    <property type="nucleotide sequence ID" value="XM_006958230.1"/>
</dbReference>
<evidence type="ECO:0000313" key="2">
    <source>
        <dbReference type="Proteomes" id="UP000005242"/>
    </source>
</evidence>
<dbReference type="EMBL" id="JH668231">
    <property type="protein sequence ID" value="EIM21595.1"/>
    <property type="molecule type" value="Genomic_DNA"/>
</dbReference>
<dbReference type="AlphaFoldDB" id="I4YCA3"/>
<name>I4YCA3_WALMC</name>
<dbReference type="Proteomes" id="UP000005242">
    <property type="component" value="Unassembled WGS sequence"/>
</dbReference>
<dbReference type="GeneID" id="18472052"/>
<feature type="non-terminal residue" evidence="1">
    <location>
        <position position="159"/>
    </location>
</feature>
<evidence type="ECO:0000313" key="1">
    <source>
        <dbReference type="EMBL" id="EIM21595.1"/>
    </source>
</evidence>